<proteinExistence type="predicted"/>
<feature type="chain" id="PRO_5039230453" evidence="1">
    <location>
        <begin position="26"/>
        <end position="193"/>
    </location>
</feature>
<sequence length="193" mass="21367">MNVNVERVKTAAVTTSLAAWLVATAAAQLPETRFDNILWCGKLRIPTPNWRFFGPNPGVKDCHLLYRDIADGVPGAWQEIPVTRDRPWYALAWNARNRSPKALFDAIQGIRSRAAAAGSELAPVVWSPGYRLLSGYIQHHLPHADGASHSQFLLMHSYLTAPEHRQIEPFFVSEEISLPTAEAPDPQTLPPAA</sequence>
<dbReference type="RefSeq" id="WP_246177396.1">
    <property type="nucleotide sequence ID" value="NZ_BHZD01000001.1"/>
</dbReference>
<reference evidence="2 3" key="1">
    <citation type="submission" date="2018-11" db="EMBL/GenBank/DDBJ databases">
        <title>Whole genome sequence of Streptomyces paromomycinus NBRC 15454(T).</title>
        <authorList>
            <person name="Komaki H."/>
            <person name="Tamura T."/>
        </authorList>
    </citation>
    <scope>NUCLEOTIDE SEQUENCE [LARGE SCALE GENOMIC DNA]</scope>
    <source>
        <strain evidence="2 3">NBRC 15454</strain>
    </source>
</reference>
<evidence type="ECO:0000313" key="3">
    <source>
        <dbReference type="Proteomes" id="UP000286746"/>
    </source>
</evidence>
<organism evidence="2 3">
    <name type="scientific">Streptomyces paromomycinus</name>
    <name type="common">Streptomyces rimosus subsp. paromomycinus</name>
    <dbReference type="NCBI Taxonomy" id="92743"/>
    <lineage>
        <taxon>Bacteria</taxon>
        <taxon>Bacillati</taxon>
        <taxon>Actinomycetota</taxon>
        <taxon>Actinomycetes</taxon>
        <taxon>Kitasatosporales</taxon>
        <taxon>Streptomycetaceae</taxon>
        <taxon>Streptomyces</taxon>
    </lineage>
</organism>
<keyword evidence="1" id="KW-0732">Signal</keyword>
<accession>A0A401W3P4</accession>
<keyword evidence="3" id="KW-1185">Reference proteome</keyword>
<comment type="caution">
    <text evidence="2">The sequence shown here is derived from an EMBL/GenBank/DDBJ whole genome shotgun (WGS) entry which is preliminary data.</text>
</comment>
<gene>
    <name evidence="2" type="ORF">GKJPGBOP_03635</name>
</gene>
<evidence type="ECO:0000256" key="1">
    <source>
        <dbReference type="SAM" id="SignalP"/>
    </source>
</evidence>
<dbReference type="AlphaFoldDB" id="A0A401W3P4"/>
<dbReference type="EMBL" id="BHZD01000001">
    <property type="protein sequence ID" value="GCD43949.1"/>
    <property type="molecule type" value="Genomic_DNA"/>
</dbReference>
<evidence type="ECO:0000313" key="2">
    <source>
        <dbReference type="EMBL" id="GCD43949.1"/>
    </source>
</evidence>
<name>A0A401W3P4_STREY</name>
<protein>
    <submittedName>
        <fullName evidence="2">Uncharacterized protein</fullName>
    </submittedName>
</protein>
<dbReference type="Proteomes" id="UP000286746">
    <property type="component" value="Unassembled WGS sequence"/>
</dbReference>
<feature type="signal peptide" evidence="1">
    <location>
        <begin position="1"/>
        <end position="25"/>
    </location>
</feature>